<dbReference type="Proteomes" id="UP000298412">
    <property type="component" value="Unassembled WGS sequence"/>
</dbReference>
<feature type="chain" id="PRO_5038861760" evidence="1">
    <location>
        <begin position="25"/>
        <end position="308"/>
    </location>
</feature>
<sequence>MFTVKKGRLAAIAAVAVGAVVALAGCASGDPLGAGSTASGDSKTLVVGSQDYYSNEIIAEIYAQALEANGVTVDRQFRIGQREVYLPEITGGKIDVFPEYTGSLLQALDKKAAGGTADETYAELKKTLPSGLSVLDQAAATDQNSWTVTQAFAKKYNLTDIASLKKVTEPITVGGNSELETRPYGPTALKEKYGIETAGFKPVEDGGGPLTVKALVQGDIQLANIYTASPNIKSDNLVALTDPDGLFFPDNVVPVVSKKVDDKTAAVLNKVSAALSAENLVSLNSESVNDQKSAKAIAADWLKQAALF</sequence>
<evidence type="ECO:0000313" key="3">
    <source>
        <dbReference type="EMBL" id="TFC11059.1"/>
    </source>
</evidence>
<dbReference type="PROSITE" id="PS51257">
    <property type="entry name" value="PROKAR_LIPOPROTEIN"/>
    <property type="match status" value="1"/>
</dbReference>
<evidence type="ECO:0000313" key="4">
    <source>
        <dbReference type="Proteomes" id="UP000298412"/>
    </source>
</evidence>
<dbReference type="EMBL" id="SOFP01000072">
    <property type="protein sequence ID" value="TFC11059.1"/>
    <property type="molecule type" value="Genomic_DNA"/>
</dbReference>
<dbReference type="Gene3D" id="3.40.190.120">
    <property type="entry name" value="Osmoprotection protein (prox), domain 2"/>
    <property type="match status" value="1"/>
</dbReference>
<evidence type="ECO:0000259" key="2">
    <source>
        <dbReference type="Pfam" id="PF04069"/>
    </source>
</evidence>
<organism evidence="3 4">
    <name type="scientific">Cryobacterium algoritolerans</name>
    <dbReference type="NCBI Taxonomy" id="1259184"/>
    <lineage>
        <taxon>Bacteria</taxon>
        <taxon>Bacillati</taxon>
        <taxon>Actinomycetota</taxon>
        <taxon>Actinomycetes</taxon>
        <taxon>Micrococcales</taxon>
        <taxon>Microbacteriaceae</taxon>
        <taxon>Cryobacterium</taxon>
    </lineage>
</organism>
<dbReference type="InterPro" id="IPR007210">
    <property type="entry name" value="ABC_Gly_betaine_transp_sub-bd"/>
</dbReference>
<dbReference type="SUPFAM" id="SSF53850">
    <property type="entry name" value="Periplasmic binding protein-like II"/>
    <property type="match status" value="1"/>
</dbReference>
<dbReference type="AlphaFoldDB" id="A0A4V3IE58"/>
<reference evidence="3 4" key="1">
    <citation type="submission" date="2019-03" db="EMBL/GenBank/DDBJ databases">
        <title>Genomics of glacier-inhabiting Cryobacterium strains.</title>
        <authorList>
            <person name="Liu Q."/>
            <person name="Xin Y.-H."/>
        </authorList>
    </citation>
    <scope>NUCLEOTIDE SEQUENCE [LARGE SCALE GENOMIC DNA]</scope>
    <source>
        <strain evidence="3 4">MDT1-3</strain>
    </source>
</reference>
<dbReference type="CDD" id="cd13606">
    <property type="entry name" value="PBP2_ProX_like"/>
    <property type="match status" value="1"/>
</dbReference>
<name>A0A4V3IE58_9MICO</name>
<protein>
    <submittedName>
        <fullName evidence="3">ABC transporter substrate-binding protein</fullName>
    </submittedName>
</protein>
<keyword evidence="4" id="KW-1185">Reference proteome</keyword>
<dbReference type="OrthoDB" id="9781705at2"/>
<accession>A0A4V3IE58</accession>
<dbReference type="Gene3D" id="3.40.190.10">
    <property type="entry name" value="Periplasmic binding protein-like II"/>
    <property type="match status" value="1"/>
</dbReference>
<feature type="signal peptide" evidence="1">
    <location>
        <begin position="1"/>
        <end position="24"/>
    </location>
</feature>
<feature type="domain" description="ABC-type glycine betaine transport system substrate-binding" evidence="2">
    <location>
        <begin position="43"/>
        <end position="304"/>
    </location>
</feature>
<dbReference type="Pfam" id="PF04069">
    <property type="entry name" value="OpuAC"/>
    <property type="match status" value="1"/>
</dbReference>
<proteinExistence type="predicted"/>
<dbReference type="RefSeq" id="WP_134568906.1">
    <property type="nucleotide sequence ID" value="NZ_SOFP01000072.1"/>
</dbReference>
<comment type="caution">
    <text evidence="3">The sequence shown here is derived from an EMBL/GenBank/DDBJ whole genome shotgun (WGS) entry which is preliminary data.</text>
</comment>
<gene>
    <name evidence="3" type="ORF">E3O19_14995</name>
</gene>
<dbReference type="GO" id="GO:0022857">
    <property type="term" value="F:transmembrane transporter activity"/>
    <property type="evidence" value="ECO:0007669"/>
    <property type="project" value="InterPro"/>
</dbReference>
<evidence type="ECO:0000256" key="1">
    <source>
        <dbReference type="SAM" id="SignalP"/>
    </source>
</evidence>
<keyword evidence="1" id="KW-0732">Signal</keyword>
<dbReference type="GO" id="GO:0043190">
    <property type="term" value="C:ATP-binding cassette (ABC) transporter complex"/>
    <property type="evidence" value="ECO:0007669"/>
    <property type="project" value="InterPro"/>
</dbReference>